<reference evidence="2" key="1">
    <citation type="journal article" date="2019" name="Microbiol. Resour. Announc.">
        <title>Draft Genomic Sequences of Streptomyces misionensis and Streptomyces albidoflavus, bacteria applied for phytopathogen biocontrol.</title>
        <authorList>
            <person name="Pylro V."/>
            <person name="Dias A."/>
            <person name="Andreote F."/>
            <person name="Varani A."/>
            <person name="Andreote C."/>
            <person name="Bernardo E."/>
            <person name="Martins T."/>
        </authorList>
    </citation>
    <scope>NUCLEOTIDE SEQUENCE [LARGE SCALE GENOMIC DNA]</scope>
    <source>
        <strain evidence="2">66</strain>
    </source>
</reference>
<feature type="chain" id="PRO_5039650358" evidence="1">
    <location>
        <begin position="21"/>
        <end position="90"/>
    </location>
</feature>
<organism evidence="2 3">
    <name type="scientific">Streptomyces misionensis</name>
    <dbReference type="NCBI Taxonomy" id="67331"/>
    <lineage>
        <taxon>Bacteria</taxon>
        <taxon>Bacillati</taxon>
        <taxon>Actinomycetota</taxon>
        <taxon>Actinomycetes</taxon>
        <taxon>Kitasatosporales</taxon>
        <taxon>Streptomycetaceae</taxon>
        <taxon>Streptomyces</taxon>
    </lineage>
</organism>
<sequence>MALASLAALLLAAGYAVLCAVRPFAPCRKCTGTGVRLTRRDKVKLCRRCHGQRYRLRLGRRLLNTGRAIHHAGTRRPHRYDTDEEITPWP</sequence>
<evidence type="ECO:0000313" key="3">
    <source>
        <dbReference type="Proteomes" id="UP000320481"/>
    </source>
</evidence>
<name>A0A5C6J881_9ACTN</name>
<dbReference type="Proteomes" id="UP000320481">
    <property type="component" value="Unassembled WGS sequence"/>
</dbReference>
<accession>A0A5C6J881</accession>
<gene>
    <name evidence="2" type="ORF">FRZ03_25175</name>
</gene>
<keyword evidence="1" id="KW-0732">Signal</keyword>
<comment type="caution">
    <text evidence="2">The sequence shown here is derived from an EMBL/GenBank/DDBJ whole genome shotgun (WGS) entry which is preliminary data.</text>
</comment>
<protein>
    <submittedName>
        <fullName evidence="2">Uncharacterized protein</fullName>
    </submittedName>
</protein>
<keyword evidence="3" id="KW-1185">Reference proteome</keyword>
<feature type="signal peptide" evidence="1">
    <location>
        <begin position="1"/>
        <end position="20"/>
    </location>
</feature>
<proteinExistence type="predicted"/>
<dbReference type="RefSeq" id="WP_146467414.1">
    <property type="nucleotide sequence ID" value="NZ_VOGW01000148.1"/>
</dbReference>
<evidence type="ECO:0000256" key="1">
    <source>
        <dbReference type="SAM" id="SignalP"/>
    </source>
</evidence>
<evidence type="ECO:0000313" key="2">
    <source>
        <dbReference type="EMBL" id="TWV37170.1"/>
    </source>
</evidence>
<dbReference type="AlphaFoldDB" id="A0A5C6J881"/>
<dbReference type="EMBL" id="VOGW01000148">
    <property type="protein sequence ID" value="TWV37170.1"/>
    <property type="molecule type" value="Genomic_DNA"/>
</dbReference>